<dbReference type="InterPro" id="IPR006710">
    <property type="entry name" value="Glyco_hydro_43"/>
</dbReference>
<evidence type="ECO:0000256" key="1">
    <source>
        <dbReference type="ARBA" id="ARBA00009865"/>
    </source>
</evidence>
<dbReference type="InterPro" id="IPR023296">
    <property type="entry name" value="Glyco_hydro_beta-prop_sf"/>
</dbReference>
<dbReference type="RefSeq" id="WP_172726032.1">
    <property type="nucleotide sequence ID" value="NZ_WMZN01000007.1"/>
</dbReference>
<dbReference type="SUPFAM" id="SSF75005">
    <property type="entry name" value="Arabinanase/levansucrase/invertase"/>
    <property type="match status" value="1"/>
</dbReference>
<comment type="similarity">
    <text evidence="1 4">Belongs to the glycosyl hydrolase 43 family.</text>
</comment>
<reference evidence="5 6" key="1">
    <citation type="journal article" date="2019" name="Nat. Med.">
        <title>A library of human gut bacterial isolates paired with longitudinal multiomics data enables mechanistic microbiome research.</title>
        <authorList>
            <person name="Poyet M."/>
            <person name="Groussin M."/>
            <person name="Gibbons S.M."/>
            <person name="Avila-Pacheco J."/>
            <person name="Jiang X."/>
            <person name="Kearney S.M."/>
            <person name="Perrotta A.R."/>
            <person name="Berdy B."/>
            <person name="Zhao S."/>
            <person name="Lieberman T.D."/>
            <person name="Swanson P.K."/>
            <person name="Smith M."/>
            <person name="Roesemann S."/>
            <person name="Alexander J.E."/>
            <person name="Rich S.A."/>
            <person name="Livny J."/>
            <person name="Vlamakis H."/>
            <person name="Clish C."/>
            <person name="Bullock K."/>
            <person name="Deik A."/>
            <person name="Scott J."/>
            <person name="Pierce K.A."/>
            <person name="Xavier R.J."/>
            <person name="Alm E.J."/>
        </authorList>
    </citation>
    <scope>NUCLEOTIDE SEQUENCE [LARGE SCALE GENOMIC DNA]</scope>
    <source>
        <strain evidence="5 6">BIOML-A4</strain>
    </source>
</reference>
<gene>
    <name evidence="5" type="ORF">GMD59_05100</name>
</gene>
<dbReference type="AlphaFoldDB" id="A0A6L6LP92"/>
<evidence type="ECO:0000256" key="4">
    <source>
        <dbReference type="RuleBase" id="RU361187"/>
    </source>
</evidence>
<dbReference type="PANTHER" id="PTHR22925:SF3">
    <property type="entry name" value="GLYCOSYL HYDROLASE FAMILY PROTEIN 43"/>
    <property type="match status" value="1"/>
</dbReference>
<dbReference type="Gene3D" id="2.115.10.20">
    <property type="entry name" value="Glycosyl hydrolase domain, family 43"/>
    <property type="match status" value="1"/>
</dbReference>
<sequence length="455" mass="50445">MKYGINLTWNDLQKDAGALALVRQYLPAMEALASQAPGAARIAIRTAQGYAPQMFPAGQVAALDKALKAYGAAKPLSAEDTARVERYRALQAAHKVEAHPERAVRYDAFHPGRPWLDTNGNPIQAHGGAVYQEDGVWYWYGENKEFTDGKSPIWTWGIRMYRSTDLYNWQDLGLVALPNLTNPDGNLFPEKYVDRPHIIHCAATGKYVMWVKISSAEGCFTILQADRLQGPYTVVAEDYYPLGGSVGDFDLVVNGTQAYLYVDTTPKRVAGFALAPDFCSVTQEVSSQYEGLTPPFCREGVTLFAHGGKKYLITSGTTGYTPNQSDAAVADTWAGPFVPIGDPHVNDGTMASFNSQISQVFPVPGKNLYIAVADRWMPDHLLDGKSADAIRRVVASHYQPQHYKATAQEEQLFAARPDLERNDTSRSTYVWLPLTFVGGKPEIRWYDSWRLEDFA</sequence>
<dbReference type="PANTHER" id="PTHR22925">
    <property type="entry name" value="GLYCOSYL HYDROLASE 43 FAMILY MEMBER"/>
    <property type="match status" value="1"/>
</dbReference>
<dbReference type="CDD" id="cd18826">
    <property type="entry name" value="GH43_CtGH43-like"/>
    <property type="match status" value="1"/>
</dbReference>
<organism evidence="5 6">
    <name type="scientific">Ruthenibacterium lactatiformans</name>
    <dbReference type="NCBI Taxonomy" id="1550024"/>
    <lineage>
        <taxon>Bacteria</taxon>
        <taxon>Bacillati</taxon>
        <taxon>Bacillota</taxon>
        <taxon>Clostridia</taxon>
        <taxon>Eubacteriales</taxon>
        <taxon>Oscillospiraceae</taxon>
        <taxon>Ruthenibacterium</taxon>
    </lineage>
</organism>
<accession>A0A6L6LP92</accession>
<name>A0A6L6LP92_9FIRM</name>
<proteinExistence type="inferred from homology"/>
<dbReference type="EMBL" id="WMZU01000005">
    <property type="protein sequence ID" value="MTS26662.1"/>
    <property type="molecule type" value="Genomic_DNA"/>
</dbReference>
<evidence type="ECO:0000256" key="3">
    <source>
        <dbReference type="ARBA" id="ARBA00023295"/>
    </source>
</evidence>
<evidence type="ECO:0000313" key="6">
    <source>
        <dbReference type="Proteomes" id="UP000472755"/>
    </source>
</evidence>
<keyword evidence="2 4" id="KW-0378">Hydrolase</keyword>
<keyword evidence="3 4" id="KW-0326">Glycosidase</keyword>
<dbReference type="GO" id="GO:0004553">
    <property type="term" value="F:hydrolase activity, hydrolyzing O-glycosyl compounds"/>
    <property type="evidence" value="ECO:0007669"/>
    <property type="project" value="InterPro"/>
</dbReference>
<dbReference type="Proteomes" id="UP000472755">
    <property type="component" value="Unassembled WGS sequence"/>
</dbReference>
<dbReference type="GO" id="GO:0005975">
    <property type="term" value="P:carbohydrate metabolic process"/>
    <property type="evidence" value="ECO:0007669"/>
    <property type="project" value="InterPro"/>
</dbReference>
<evidence type="ECO:0000256" key="2">
    <source>
        <dbReference type="ARBA" id="ARBA00022801"/>
    </source>
</evidence>
<evidence type="ECO:0000313" key="5">
    <source>
        <dbReference type="EMBL" id="MTS26662.1"/>
    </source>
</evidence>
<comment type="caution">
    <text evidence="5">The sequence shown here is derived from an EMBL/GenBank/DDBJ whole genome shotgun (WGS) entry which is preliminary data.</text>
</comment>
<dbReference type="Pfam" id="PF04616">
    <property type="entry name" value="Glyco_hydro_43"/>
    <property type="match status" value="1"/>
</dbReference>
<protein>
    <submittedName>
        <fullName evidence="5">Family 43 glycosylhydrolase</fullName>
    </submittedName>
</protein>